<dbReference type="Pfam" id="PF13200">
    <property type="entry name" value="DUF4015"/>
    <property type="match status" value="1"/>
</dbReference>
<dbReference type="EMBL" id="JACRSY010000034">
    <property type="protein sequence ID" value="MBC8581007.1"/>
    <property type="molecule type" value="Genomic_DNA"/>
</dbReference>
<dbReference type="GO" id="GO:0016787">
    <property type="term" value="F:hydrolase activity"/>
    <property type="evidence" value="ECO:0007669"/>
    <property type="project" value="UniProtKB-KW"/>
</dbReference>
<dbReference type="SUPFAM" id="SSF51445">
    <property type="entry name" value="(Trans)glycosidases"/>
    <property type="match status" value="1"/>
</dbReference>
<dbReference type="InterPro" id="IPR025275">
    <property type="entry name" value="DUF4015"/>
</dbReference>
<evidence type="ECO:0000313" key="2">
    <source>
        <dbReference type="EMBL" id="MBC8581007.1"/>
    </source>
</evidence>
<sequence length="408" mass="47226">MKKYKVKPYQSYYHYKRQKMMNKRILCAVVLLGLVFAVLIRTHKIEIQDMNKLFNSSKVAVLEESTPVYLEQDSVQYDVHMTPTSVKGVYLPATYMSQLDTLIELAKETEVNAIVIDIKDDNGYLTFKSDNPALVGAVKDKPLISDIEKVMNKLYKAGIYPIARIVSFKDNVRTKSNPEKAVRWQDGTPFATSKGERWLNPYDKDNWDYLLEISKEAINLGFKEIQFDYIRFHESMEGKNLDFPDNKSKIDIITEFTQYMYEHLHSYGVVVSADVFGTIITSKVDAKIVGQDYAELSKHLDYICPMIYPSHYGEGSFGITYPDLYPYELILEVMQYSNAVIRDIPRSERRAKVRPWLQDFTASWLGTYQQYEAEQVRAQILATYDALGKEWLLWNGAGKYHSDALEEE</sequence>
<comment type="caution">
    <text evidence="2">The sequence shown here is derived from an EMBL/GenBank/DDBJ whole genome shotgun (WGS) entry which is preliminary data.</text>
</comment>
<accession>A0A926EMG4</accession>
<feature type="domain" description="DUF4015" evidence="1">
    <location>
        <begin position="88"/>
        <end position="400"/>
    </location>
</feature>
<dbReference type="AlphaFoldDB" id="A0A926EMG4"/>
<keyword evidence="2" id="KW-0378">Hydrolase</keyword>
<proteinExistence type="predicted"/>
<dbReference type="Proteomes" id="UP000655830">
    <property type="component" value="Unassembled WGS sequence"/>
</dbReference>
<reference evidence="2" key="1">
    <citation type="submission" date="2020-08" db="EMBL/GenBank/DDBJ databases">
        <title>Genome public.</title>
        <authorList>
            <person name="Liu C."/>
            <person name="Sun Q."/>
        </authorList>
    </citation>
    <scope>NUCLEOTIDE SEQUENCE</scope>
    <source>
        <strain evidence="2">NSJ-12</strain>
    </source>
</reference>
<gene>
    <name evidence="2" type="ORF">H8718_15940</name>
</gene>
<protein>
    <submittedName>
        <fullName evidence="2">Glycoside hydrolase</fullName>
    </submittedName>
</protein>
<evidence type="ECO:0000313" key="3">
    <source>
        <dbReference type="Proteomes" id="UP000655830"/>
    </source>
</evidence>
<dbReference type="InterPro" id="IPR017853">
    <property type="entry name" value="GH"/>
</dbReference>
<dbReference type="Gene3D" id="3.20.20.80">
    <property type="entry name" value="Glycosidases"/>
    <property type="match status" value="1"/>
</dbReference>
<evidence type="ECO:0000259" key="1">
    <source>
        <dbReference type="Pfam" id="PF13200"/>
    </source>
</evidence>
<name>A0A926EMG4_9FIRM</name>
<keyword evidence="3" id="KW-1185">Reference proteome</keyword>
<dbReference type="RefSeq" id="WP_177670931.1">
    <property type="nucleotide sequence ID" value="NZ_JACRSY010000034.1"/>
</dbReference>
<organism evidence="2 3">
    <name type="scientific">Zhenhengia yiwuensis</name>
    <dbReference type="NCBI Taxonomy" id="2763666"/>
    <lineage>
        <taxon>Bacteria</taxon>
        <taxon>Bacillati</taxon>
        <taxon>Bacillota</taxon>
        <taxon>Clostridia</taxon>
        <taxon>Lachnospirales</taxon>
        <taxon>Lachnospiraceae</taxon>
        <taxon>Zhenhengia</taxon>
    </lineage>
</organism>